<proteinExistence type="predicted"/>
<organism evidence="4 5">
    <name type="scientific">Mytilus edulis</name>
    <name type="common">Blue mussel</name>
    <dbReference type="NCBI Taxonomy" id="6550"/>
    <lineage>
        <taxon>Eukaryota</taxon>
        <taxon>Metazoa</taxon>
        <taxon>Spiralia</taxon>
        <taxon>Lophotrochozoa</taxon>
        <taxon>Mollusca</taxon>
        <taxon>Bivalvia</taxon>
        <taxon>Autobranchia</taxon>
        <taxon>Pteriomorphia</taxon>
        <taxon>Mytilida</taxon>
        <taxon>Mytiloidea</taxon>
        <taxon>Mytilidae</taxon>
        <taxon>Mytilinae</taxon>
        <taxon>Mytilus</taxon>
    </lineage>
</organism>
<dbReference type="OrthoDB" id="2157354at2759"/>
<dbReference type="Proteomes" id="UP000683360">
    <property type="component" value="Unassembled WGS sequence"/>
</dbReference>
<dbReference type="AlphaFoldDB" id="A0A8S3T2A5"/>
<keyword evidence="1" id="KW-0677">Repeat</keyword>
<dbReference type="SMART" id="SM00248">
    <property type="entry name" value="ANK"/>
    <property type="match status" value="3"/>
</dbReference>
<gene>
    <name evidence="4" type="ORF">MEDL_36334</name>
</gene>
<evidence type="ECO:0000256" key="3">
    <source>
        <dbReference type="PROSITE-ProRule" id="PRU00023"/>
    </source>
</evidence>
<dbReference type="SUPFAM" id="SSF48403">
    <property type="entry name" value="Ankyrin repeat"/>
    <property type="match status" value="1"/>
</dbReference>
<sequence>MKELSSRKDIRGQTPWTLMIGNTGEYADFRNILDYAVSPEVIDNLGNTVLQQTCGNSNSHSHLEFLEYMIKSGADINAQNIYGETILSMTVDEKILKIFFEFNPDFSVKDRWGRCALLNLLKYSITDLLETLLVEVKVDVNTSDIYGSTPLHFAAYHNYEKQIEILLKYDADVNARDKLQERPLDTAKRHKSFHCTASLKTVDRTKQGYTLIYTRIPTFEEILCEFQEIIVISSRIRSPQNIQTLLQLPLNLKRLHVLSSRIVSN</sequence>
<evidence type="ECO:0000256" key="1">
    <source>
        <dbReference type="ARBA" id="ARBA00022737"/>
    </source>
</evidence>
<dbReference type="PANTHER" id="PTHR24171">
    <property type="entry name" value="ANKYRIN REPEAT DOMAIN-CONTAINING PROTEIN 39-RELATED"/>
    <property type="match status" value="1"/>
</dbReference>
<feature type="repeat" description="ANK" evidence="3">
    <location>
        <begin position="146"/>
        <end position="178"/>
    </location>
</feature>
<dbReference type="Pfam" id="PF00023">
    <property type="entry name" value="Ank"/>
    <property type="match status" value="1"/>
</dbReference>
<dbReference type="InterPro" id="IPR036770">
    <property type="entry name" value="Ankyrin_rpt-contain_sf"/>
</dbReference>
<evidence type="ECO:0000313" key="5">
    <source>
        <dbReference type="Proteomes" id="UP000683360"/>
    </source>
</evidence>
<dbReference type="PROSITE" id="PS50297">
    <property type="entry name" value="ANK_REP_REGION"/>
    <property type="match status" value="1"/>
</dbReference>
<keyword evidence="2 3" id="KW-0040">ANK repeat</keyword>
<comment type="caution">
    <text evidence="4">The sequence shown here is derived from an EMBL/GenBank/DDBJ whole genome shotgun (WGS) entry which is preliminary data.</text>
</comment>
<accession>A0A8S3T2A5</accession>
<dbReference type="Gene3D" id="1.25.40.20">
    <property type="entry name" value="Ankyrin repeat-containing domain"/>
    <property type="match status" value="1"/>
</dbReference>
<keyword evidence="5" id="KW-1185">Reference proteome</keyword>
<dbReference type="PROSITE" id="PS50088">
    <property type="entry name" value="ANK_REPEAT"/>
    <property type="match status" value="1"/>
</dbReference>
<dbReference type="EMBL" id="CAJPWZ010001773">
    <property type="protein sequence ID" value="CAG2223021.1"/>
    <property type="molecule type" value="Genomic_DNA"/>
</dbReference>
<dbReference type="Pfam" id="PF12796">
    <property type="entry name" value="Ank_2"/>
    <property type="match status" value="1"/>
</dbReference>
<dbReference type="PANTHER" id="PTHR24171:SF9">
    <property type="entry name" value="ANKYRIN REPEAT DOMAIN-CONTAINING PROTEIN 39"/>
    <property type="match status" value="1"/>
</dbReference>
<protein>
    <submittedName>
        <fullName evidence="4">Uncharacterized protein</fullName>
    </submittedName>
</protein>
<reference evidence="4" key="1">
    <citation type="submission" date="2021-03" db="EMBL/GenBank/DDBJ databases">
        <authorList>
            <person name="Bekaert M."/>
        </authorList>
    </citation>
    <scope>NUCLEOTIDE SEQUENCE</scope>
</reference>
<evidence type="ECO:0000313" key="4">
    <source>
        <dbReference type="EMBL" id="CAG2223021.1"/>
    </source>
</evidence>
<dbReference type="InterPro" id="IPR002110">
    <property type="entry name" value="Ankyrin_rpt"/>
</dbReference>
<evidence type="ECO:0000256" key="2">
    <source>
        <dbReference type="ARBA" id="ARBA00023043"/>
    </source>
</evidence>
<name>A0A8S3T2A5_MYTED</name>